<evidence type="ECO:0000256" key="6">
    <source>
        <dbReference type="ARBA" id="ARBA00023242"/>
    </source>
</evidence>
<dbReference type="InterPro" id="IPR003652">
    <property type="entry name" value="Ataxin_AXH_dom"/>
</dbReference>
<proteinExistence type="predicted"/>
<dbReference type="SMART" id="SM00536">
    <property type="entry name" value="AXH"/>
    <property type="match status" value="1"/>
</dbReference>
<evidence type="ECO:0000256" key="1">
    <source>
        <dbReference type="ARBA" id="ARBA00004123"/>
    </source>
</evidence>
<gene>
    <name evidence="10" type="primary">LOC106462342</name>
</gene>
<dbReference type="PANTHER" id="PTHR13392:SF13">
    <property type="entry name" value="AXH DOMAIN-CONTAINING PROTEIN"/>
    <property type="match status" value="1"/>
</dbReference>
<keyword evidence="4" id="KW-0238">DNA-binding</keyword>
<feature type="region of interest" description="Disordered" evidence="7">
    <location>
        <begin position="466"/>
        <end position="492"/>
    </location>
</feature>
<comment type="subcellular location">
    <subcellularLocation>
        <location evidence="1">Nucleus</location>
    </subcellularLocation>
</comment>
<dbReference type="RefSeq" id="XP_022245293.1">
    <property type="nucleotide sequence ID" value="XM_022389585.1"/>
</dbReference>
<evidence type="ECO:0000256" key="7">
    <source>
        <dbReference type="SAM" id="MobiDB-lite"/>
    </source>
</evidence>
<dbReference type="PROSITE" id="PS51148">
    <property type="entry name" value="AXH"/>
    <property type="match status" value="1"/>
</dbReference>
<evidence type="ECO:0000256" key="5">
    <source>
        <dbReference type="ARBA" id="ARBA00023163"/>
    </source>
</evidence>
<keyword evidence="3" id="KW-0805">Transcription regulation</keyword>
<evidence type="ECO:0000256" key="4">
    <source>
        <dbReference type="ARBA" id="ARBA00023125"/>
    </source>
</evidence>
<evidence type="ECO:0000256" key="2">
    <source>
        <dbReference type="ARBA" id="ARBA00022491"/>
    </source>
</evidence>
<feature type="domain" description="AXH" evidence="8">
    <location>
        <begin position="542"/>
        <end position="673"/>
    </location>
</feature>
<feature type="compositionally biased region" description="Low complexity" evidence="7">
    <location>
        <begin position="467"/>
        <end position="481"/>
    </location>
</feature>
<feature type="region of interest" description="Disordered" evidence="7">
    <location>
        <begin position="121"/>
        <end position="150"/>
    </location>
</feature>
<evidence type="ECO:0000313" key="10">
    <source>
        <dbReference type="RefSeq" id="XP_022245293.1"/>
    </source>
</evidence>
<accession>A0ABM1SNT7</accession>
<keyword evidence="2" id="KW-0678">Repressor</keyword>
<dbReference type="Pfam" id="PF08517">
    <property type="entry name" value="AXH"/>
    <property type="match status" value="1"/>
</dbReference>
<sequence>MSSTVNVMIPYAKLSRRDSPSNSLDCKILPNHPIHQGPSDLLPDNYIPFKPFFLPSLTFDSEVVSYSLSVPKPTITLTPAVKKFASSPFNIGIGYCNNRLISQEQKNVSLMPRDKKVLEITAGDCSEEEDVKTKESSSPLHSSRLNKSSSYSNSNIIPCGWGTSPMNGSNRVAMTGSSNPVTEDLKWLANVGTVNQNHSLSPSQSSVIHLSDPPGLPASFIHSDFGSLFHSPASLRSDLNDQRFYSSQFQFSNHHTPHSPSLSGTSINNKSSQLTTYNSLYPAYSNCAPSLGRQHFFSSESYPVVLPKGGSHTLSVTNHPLVQPQSTVALSHSISVPSHLTQVRHNYVPTASPCEQQGPLIQTRSHYLVEPSQSLERKHYINKLSSRYSPVSRMEDKHIPSKSTPGEEVQFQLSKHSVSNSCTKQVPLDSKLSRGIPQGMSYKIPAGKEGSLKHRILRPSNIHITEPPASALHSAPLSAPPIHGQRDELPSPKQPCLGTPVPQSSFSSFSSHAAQRLIPPKRNAVSNAFSPSNDMIFQQANRSSTSQLHYPVYFRKGSIIQLADGQLKKVENLATEDFIHSASQSADLRIDSSTVVKIEEVTNSGSVTLGFCVGNSQVQVSVEAPVEHPFYIFQQGWSSCSPERSLHRYGLVCQKLKIGDVCICLTQKFSPDVQLAFNQFSSPGTSAATFTVPNSVSCDLAKASVHVSVGKDFNGPSSSIRSRIPLLSSKKSTCATTTVTFSRQSPLVATTITALHPQRKRRWSAPDIRSEAK</sequence>
<dbReference type="PANTHER" id="PTHR13392">
    <property type="entry name" value="ATAXIN 1"/>
    <property type="match status" value="1"/>
</dbReference>
<evidence type="ECO:0000313" key="9">
    <source>
        <dbReference type="Proteomes" id="UP000694941"/>
    </source>
</evidence>
<evidence type="ECO:0000259" key="8">
    <source>
        <dbReference type="PROSITE" id="PS51148"/>
    </source>
</evidence>
<dbReference type="SUPFAM" id="SSF102031">
    <property type="entry name" value="AXH domain"/>
    <property type="match status" value="1"/>
</dbReference>
<keyword evidence="5" id="KW-0804">Transcription</keyword>
<evidence type="ECO:0000256" key="3">
    <source>
        <dbReference type="ARBA" id="ARBA00023015"/>
    </source>
</evidence>
<reference evidence="10" key="1">
    <citation type="submission" date="2025-08" db="UniProtKB">
        <authorList>
            <consortium name="RefSeq"/>
        </authorList>
    </citation>
    <scope>IDENTIFICATION</scope>
    <source>
        <tissue evidence="10">Muscle</tissue>
    </source>
</reference>
<organism evidence="9 10">
    <name type="scientific">Limulus polyphemus</name>
    <name type="common">Atlantic horseshoe crab</name>
    <dbReference type="NCBI Taxonomy" id="6850"/>
    <lineage>
        <taxon>Eukaryota</taxon>
        <taxon>Metazoa</taxon>
        <taxon>Ecdysozoa</taxon>
        <taxon>Arthropoda</taxon>
        <taxon>Chelicerata</taxon>
        <taxon>Merostomata</taxon>
        <taxon>Xiphosura</taxon>
        <taxon>Limulidae</taxon>
        <taxon>Limulus</taxon>
    </lineage>
</organism>
<dbReference type="GeneID" id="106462342"/>
<protein>
    <submittedName>
        <fullName evidence="10">Ataxin-1-like</fullName>
    </submittedName>
</protein>
<dbReference type="Proteomes" id="UP000694941">
    <property type="component" value="Unplaced"/>
</dbReference>
<keyword evidence="9" id="KW-1185">Reference proteome</keyword>
<feature type="compositionally biased region" description="Low complexity" evidence="7">
    <location>
        <begin position="136"/>
        <end position="150"/>
    </location>
</feature>
<dbReference type="InterPro" id="IPR043404">
    <property type="entry name" value="ATAXIN1-like"/>
</dbReference>
<name>A0ABM1SNT7_LIMPO</name>
<keyword evidence="6" id="KW-0539">Nucleus</keyword>
<dbReference type="InterPro" id="IPR036096">
    <property type="entry name" value="Ataxin_AXH_dom_sf"/>
</dbReference>